<dbReference type="Gene3D" id="3.30.9.10">
    <property type="entry name" value="D-Amino Acid Oxidase, subunit A, domain 2"/>
    <property type="match status" value="1"/>
</dbReference>
<protein>
    <recommendedName>
        <fullName evidence="2">FAD dependent oxidoreductase domain-containing protein</fullName>
    </recommendedName>
</protein>
<dbReference type="InterPro" id="IPR006076">
    <property type="entry name" value="FAD-dep_OxRdtase"/>
</dbReference>
<feature type="region of interest" description="Disordered" evidence="1">
    <location>
        <begin position="14"/>
        <end position="61"/>
    </location>
</feature>
<comment type="caution">
    <text evidence="3">The sequence shown here is derived from an EMBL/GenBank/DDBJ whole genome shotgun (WGS) entry which is preliminary data.</text>
</comment>
<dbReference type="RefSeq" id="XP_070863444.1">
    <property type="nucleotide sequence ID" value="XM_071014026.1"/>
</dbReference>
<feature type="domain" description="FAD dependent oxidoreductase" evidence="2">
    <location>
        <begin position="82"/>
        <end position="514"/>
    </location>
</feature>
<dbReference type="Pfam" id="PF01266">
    <property type="entry name" value="DAO"/>
    <property type="match status" value="1"/>
</dbReference>
<evidence type="ECO:0000256" key="1">
    <source>
        <dbReference type="SAM" id="MobiDB-lite"/>
    </source>
</evidence>
<dbReference type="Proteomes" id="UP001600064">
    <property type="component" value="Unassembled WGS sequence"/>
</dbReference>
<dbReference type="PANTHER" id="PTHR13847:SF129">
    <property type="entry name" value="FAD DEPENDENT OXIDOREDUCTASE"/>
    <property type="match status" value="1"/>
</dbReference>
<dbReference type="InterPro" id="IPR036188">
    <property type="entry name" value="FAD/NAD-bd_sf"/>
</dbReference>
<evidence type="ECO:0000313" key="4">
    <source>
        <dbReference type="Proteomes" id="UP001600064"/>
    </source>
</evidence>
<gene>
    <name evidence="3" type="ORF">VTJ83DRAFT_7227</name>
</gene>
<name>A0ABR4D339_9PEZI</name>
<organism evidence="3 4">
    <name type="scientific">Remersonia thermophila</name>
    <dbReference type="NCBI Taxonomy" id="72144"/>
    <lineage>
        <taxon>Eukaryota</taxon>
        <taxon>Fungi</taxon>
        <taxon>Dikarya</taxon>
        <taxon>Ascomycota</taxon>
        <taxon>Pezizomycotina</taxon>
        <taxon>Sordariomycetes</taxon>
        <taxon>Sordariomycetidae</taxon>
        <taxon>Sordariales</taxon>
        <taxon>Sordariales incertae sedis</taxon>
        <taxon>Remersonia</taxon>
    </lineage>
</organism>
<sequence>MTLRQLPLAVQGAALDADARLPPHTPEPHPSSTSEMGIHPGIVTSPPSGLPSADPTSSYWLRDPNPALLGHRGTPDLPAEADVVVVGSGLTGTFAARFLLEGSSPTHAEEKEGRDPGVVMLEAREVCWGATGRNGGHCQPLVYGAAPAVAAFELSVYDFMEQLVKDEAIDCDWVSLTGVHAFLSKDMFDGAVAAAEQLAQSHPELAANLEIIRRDDPSSTEEKQQRTLASLRIPTAYGAIIQKKAASLWPYKLVASILERLVAAHPPPRFNLQTNTPVTSLARSDDGTGRWTLTTPRGSITARQVLLATNGYTSHLLPAFADLIVPVRGQVASLLPPLSQPSPRGGEAAPALRHSYVFAADPEPARAPAMESGDSKASAAAPRDDYLVQRPLPTGELIYGGGRRLARALGVGEWRDDVVEGGVARYLRRNLCPPLDLLTPTDADSDGRATEAWNEKHLELSATHEWTGVMGYSRDRHAWVGAIPEALGGGDGLFLCAGYTGHGMPAAALSARAVVVQMRKGGEGGAAQDTPELPAEFVLSEERVARARGMPHLTGGWEATNFAELIGA</sequence>
<reference evidence="3 4" key="1">
    <citation type="journal article" date="2024" name="Commun. Biol.">
        <title>Comparative genomic analysis of thermophilic fungi reveals convergent evolutionary adaptations and gene losses.</title>
        <authorList>
            <person name="Steindorff A.S."/>
            <person name="Aguilar-Pontes M.V."/>
            <person name="Robinson A.J."/>
            <person name="Andreopoulos B."/>
            <person name="LaButti K."/>
            <person name="Kuo A."/>
            <person name="Mondo S."/>
            <person name="Riley R."/>
            <person name="Otillar R."/>
            <person name="Haridas S."/>
            <person name="Lipzen A."/>
            <person name="Grimwood J."/>
            <person name="Schmutz J."/>
            <person name="Clum A."/>
            <person name="Reid I.D."/>
            <person name="Moisan M.C."/>
            <person name="Butler G."/>
            <person name="Nguyen T.T.M."/>
            <person name="Dewar K."/>
            <person name="Conant G."/>
            <person name="Drula E."/>
            <person name="Henrissat B."/>
            <person name="Hansel C."/>
            <person name="Singer S."/>
            <person name="Hutchinson M.I."/>
            <person name="de Vries R.P."/>
            <person name="Natvig D.O."/>
            <person name="Powell A.J."/>
            <person name="Tsang A."/>
            <person name="Grigoriev I.V."/>
        </authorList>
    </citation>
    <scope>NUCLEOTIDE SEQUENCE [LARGE SCALE GENOMIC DNA]</scope>
    <source>
        <strain evidence="3 4">ATCC 22073</strain>
    </source>
</reference>
<dbReference type="Gene3D" id="3.50.50.60">
    <property type="entry name" value="FAD/NAD(P)-binding domain"/>
    <property type="match status" value="1"/>
</dbReference>
<accession>A0ABR4D339</accession>
<evidence type="ECO:0000259" key="2">
    <source>
        <dbReference type="Pfam" id="PF01266"/>
    </source>
</evidence>
<dbReference type="GeneID" id="98128670"/>
<keyword evidence="4" id="KW-1185">Reference proteome</keyword>
<dbReference type="EMBL" id="JAZGUE010000007">
    <property type="protein sequence ID" value="KAL2264717.1"/>
    <property type="molecule type" value="Genomic_DNA"/>
</dbReference>
<dbReference type="SUPFAM" id="SSF51905">
    <property type="entry name" value="FAD/NAD(P)-binding domain"/>
    <property type="match status" value="1"/>
</dbReference>
<proteinExistence type="predicted"/>
<evidence type="ECO:0000313" key="3">
    <source>
        <dbReference type="EMBL" id="KAL2264717.1"/>
    </source>
</evidence>
<dbReference type="PANTHER" id="PTHR13847">
    <property type="entry name" value="SARCOSINE DEHYDROGENASE-RELATED"/>
    <property type="match status" value="1"/>
</dbReference>